<sequence length="82" mass="8635">MTDFASFSSLSMASLCSQAWRVCNFAASSLSPKPDDLSSTSKQAVLSSARIVLSMSNSSCRFNSSSILMKPSSEQPSIFAGA</sequence>
<organism evidence="1">
    <name type="scientific">Arundo donax</name>
    <name type="common">Giant reed</name>
    <name type="synonym">Donax arundinaceus</name>
    <dbReference type="NCBI Taxonomy" id="35708"/>
    <lineage>
        <taxon>Eukaryota</taxon>
        <taxon>Viridiplantae</taxon>
        <taxon>Streptophyta</taxon>
        <taxon>Embryophyta</taxon>
        <taxon>Tracheophyta</taxon>
        <taxon>Spermatophyta</taxon>
        <taxon>Magnoliopsida</taxon>
        <taxon>Liliopsida</taxon>
        <taxon>Poales</taxon>
        <taxon>Poaceae</taxon>
        <taxon>PACMAD clade</taxon>
        <taxon>Arundinoideae</taxon>
        <taxon>Arundineae</taxon>
        <taxon>Arundo</taxon>
    </lineage>
</organism>
<name>A0A0A9C007_ARUDO</name>
<dbReference type="AlphaFoldDB" id="A0A0A9C007"/>
<protein>
    <submittedName>
        <fullName evidence="1">Uncharacterized protein</fullName>
    </submittedName>
</protein>
<reference evidence="1" key="1">
    <citation type="submission" date="2014-09" db="EMBL/GenBank/DDBJ databases">
        <authorList>
            <person name="Magalhaes I.L.F."/>
            <person name="Oliveira U."/>
            <person name="Santos F.R."/>
            <person name="Vidigal T.H.D.A."/>
            <person name="Brescovit A.D."/>
            <person name="Santos A.J."/>
        </authorList>
    </citation>
    <scope>NUCLEOTIDE SEQUENCE</scope>
    <source>
        <tissue evidence="1">Shoot tissue taken approximately 20 cm above the soil surface</tissue>
    </source>
</reference>
<reference evidence="1" key="2">
    <citation type="journal article" date="2015" name="Data Brief">
        <title>Shoot transcriptome of the giant reed, Arundo donax.</title>
        <authorList>
            <person name="Barrero R.A."/>
            <person name="Guerrero F.D."/>
            <person name="Moolhuijzen P."/>
            <person name="Goolsby J.A."/>
            <person name="Tidwell J."/>
            <person name="Bellgard S.E."/>
            <person name="Bellgard M.I."/>
        </authorList>
    </citation>
    <scope>NUCLEOTIDE SEQUENCE</scope>
    <source>
        <tissue evidence="1">Shoot tissue taken approximately 20 cm above the soil surface</tissue>
    </source>
</reference>
<proteinExistence type="predicted"/>
<accession>A0A0A9C007</accession>
<dbReference type="EMBL" id="GBRH01233028">
    <property type="protein sequence ID" value="JAD64867.1"/>
    <property type="molecule type" value="Transcribed_RNA"/>
</dbReference>
<evidence type="ECO:0000313" key="1">
    <source>
        <dbReference type="EMBL" id="JAD64867.1"/>
    </source>
</evidence>